<protein>
    <submittedName>
        <fullName evidence="2">Uncharacterized protein</fullName>
    </submittedName>
</protein>
<evidence type="ECO:0000313" key="2">
    <source>
        <dbReference type="EMBL" id="KAG7169478.1"/>
    </source>
</evidence>
<dbReference type="EMBL" id="JAHLQT010016377">
    <property type="protein sequence ID" value="KAG7169478.1"/>
    <property type="molecule type" value="Genomic_DNA"/>
</dbReference>
<keyword evidence="3" id="KW-1185">Reference proteome</keyword>
<name>A0A8J5MZA3_HOMAM</name>
<dbReference type="AlphaFoldDB" id="A0A8J5MZA3"/>
<dbReference type="Proteomes" id="UP000747542">
    <property type="component" value="Unassembled WGS sequence"/>
</dbReference>
<sequence length="120" mass="12940">MRASYSATGAATTGQQKPTTVNFATASGKLADIDRTNTRMAAFGGFQDAVKRVIHTQSSFTAFNQKSNGQDNGPSEPRHENQSSLMSTTRPFKSLGFQKMVKKVVNSQNTVASVDFMGTK</sequence>
<feature type="compositionally biased region" description="Polar residues" evidence="1">
    <location>
        <begin position="61"/>
        <end position="73"/>
    </location>
</feature>
<evidence type="ECO:0000313" key="3">
    <source>
        <dbReference type="Proteomes" id="UP000747542"/>
    </source>
</evidence>
<comment type="caution">
    <text evidence="2">The sequence shown here is derived from an EMBL/GenBank/DDBJ whole genome shotgun (WGS) entry which is preliminary data.</text>
</comment>
<accession>A0A8J5MZA3</accession>
<feature type="non-terminal residue" evidence="2">
    <location>
        <position position="120"/>
    </location>
</feature>
<feature type="region of interest" description="Disordered" evidence="1">
    <location>
        <begin position="61"/>
        <end position="90"/>
    </location>
</feature>
<proteinExistence type="predicted"/>
<reference evidence="2" key="1">
    <citation type="journal article" date="2021" name="Sci. Adv.">
        <title>The American lobster genome reveals insights on longevity, neural, and immune adaptations.</title>
        <authorList>
            <person name="Polinski J.M."/>
            <person name="Zimin A.V."/>
            <person name="Clark K.F."/>
            <person name="Kohn A.B."/>
            <person name="Sadowski N."/>
            <person name="Timp W."/>
            <person name="Ptitsyn A."/>
            <person name="Khanna P."/>
            <person name="Romanova D.Y."/>
            <person name="Williams P."/>
            <person name="Greenwood S.J."/>
            <person name="Moroz L.L."/>
            <person name="Walt D.R."/>
            <person name="Bodnar A.G."/>
        </authorList>
    </citation>
    <scope>NUCLEOTIDE SEQUENCE</scope>
    <source>
        <strain evidence="2">GMGI-L3</strain>
    </source>
</reference>
<organism evidence="2 3">
    <name type="scientific">Homarus americanus</name>
    <name type="common">American lobster</name>
    <dbReference type="NCBI Taxonomy" id="6706"/>
    <lineage>
        <taxon>Eukaryota</taxon>
        <taxon>Metazoa</taxon>
        <taxon>Ecdysozoa</taxon>
        <taxon>Arthropoda</taxon>
        <taxon>Crustacea</taxon>
        <taxon>Multicrustacea</taxon>
        <taxon>Malacostraca</taxon>
        <taxon>Eumalacostraca</taxon>
        <taxon>Eucarida</taxon>
        <taxon>Decapoda</taxon>
        <taxon>Pleocyemata</taxon>
        <taxon>Astacidea</taxon>
        <taxon>Nephropoidea</taxon>
        <taxon>Nephropidae</taxon>
        <taxon>Homarus</taxon>
    </lineage>
</organism>
<gene>
    <name evidence="2" type="ORF">Hamer_G024093</name>
</gene>
<evidence type="ECO:0000256" key="1">
    <source>
        <dbReference type="SAM" id="MobiDB-lite"/>
    </source>
</evidence>